<dbReference type="Proteomes" id="UP000261032">
    <property type="component" value="Unassembled WGS sequence"/>
</dbReference>
<dbReference type="AlphaFoldDB" id="A0A3E3EFF2"/>
<dbReference type="GO" id="GO:0003677">
    <property type="term" value="F:DNA binding"/>
    <property type="evidence" value="ECO:0007669"/>
    <property type="project" value="UniProtKB-KW"/>
</dbReference>
<feature type="modified residue" description="4-aspartylphosphate" evidence="1">
    <location>
        <position position="49"/>
    </location>
</feature>
<dbReference type="SMART" id="SM00850">
    <property type="entry name" value="LytTR"/>
    <property type="match status" value="1"/>
</dbReference>
<evidence type="ECO:0000259" key="2">
    <source>
        <dbReference type="PROSITE" id="PS50110"/>
    </source>
</evidence>
<dbReference type="Pfam" id="PF00072">
    <property type="entry name" value="Response_reg"/>
    <property type="match status" value="1"/>
</dbReference>
<dbReference type="PANTHER" id="PTHR37299:SF1">
    <property type="entry name" value="STAGE 0 SPORULATION PROTEIN A HOMOLOG"/>
    <property type="match status" value="1"/>
</dbReference>
<dbReference type="CDD" id="cd00156">
    <property type="entry name" value="REC"/>
    <property type="match status" value="1"/>
</dbReference>
<proteinExistence type="predicted"/>
<accession>A0A3E3EFF2</accession>
<gene>
    <name evidence="3" type="ORF">DXB93_05745</name>
</gene>
<organism evidence="3 4">
    <name type="scientific">Thomasclavelia ramosa</name>
    <dbReference type="NCBI Taxonomy" id="1547"/>
    <lineage>
        <taxon>Bacteria</taxon>
        <taxon>Bacillati</taxon>
        <taxon>Bacillota</taxon>
        <taxon>Erysipelotrichia</taxon>
        <taxon>Erysipelotrichales</taxon>
        <taxon>Coprobacillaceae</taxon>
        <taxon>Thomasclavelia</taxon>
    </lineage>
</organism>
<sequence length="221" mass="26169">MISIGIIDDEQVYLDKIKDILITNFDDIRVYSYNSASKIDNDLDFILLDIDMPDIDGIIFSKQHRNYRIVFVTNYDTRIKEAFGPNVYGYVSKGNLEEELVEKVKEVIEVIKCDYYVTFKVNGIDINIRVDDIIYCQYLGNHIVSIVYHDKKININNSSLKKVKEVLNEYFIEISQDIIINKHRIINFEDRYVYLDGINSKFEVSVRKRKLVRKSFYETFR</sequence>
<dbReference type="Gene3D" id="2.40.50.1020">
    <property type="entry name" value="LytTr DNA-binding domain"/>
    <property type="match status" value="1"/>
</dbReference>
<dbReference type="Pfam" id="PF04397">
    <property type="entry name" value="LytTR"/>
    <property type="match status" value="1"/>
</dbReference>
<protein>
    <submittedName>
        <fullName evidence="3">DNA-binding response regulator</fullName>
    </submittedName>
</protein>
<keyword evidence="3" id="KW-0238">DNA-binding</keyword>
<dbReference type="PANTHER" id="PTHR37299">
    <property type="entry name" value="TRANSCRIPTIONAL REGULATOR-RELATED"/>
    <property type="match status" value="1"/>
</dbReference>
<dbReference type="SMART" id="SM00448">
    <property type="entry name" value="REC"/>
    <property type="match status" value="1"/>
</dbReference>
<dbReference type="InterPro" id="IPR001789">
    <property type="entry name" value="Sig_transdc_resp-reg_receiver"/>
</dbReference>
<reference evidence="3 4" key="1">
    <citation type="submission" date="2018-08" db="EMBL/GenBank/DDBJ databases">
        <title>A genome reference for cultivated species of the human gut microbiota.</title>
        <authorList>
            <person name="Zou Y."/>
            <person name="Xue W."/>
            <person name="Luo G."/>
        </authorList>
    </citation>
    <scope>NUCLEOTIDE SEQUENCE [LARGE SCALE GENOMIC DNA]</scope>
    <source>
        <strain evidence="3 4">OM06-4</strain>
    </source>
</reference>
<dbReference type="EMBL" id="QUSL01000006">
    <property type="protein sequence ID" value="RGD86362.1"/>
    <property type="molecule type" value="Genomic_DNA"/>
</dbReference>
<feature type="domain" description="Response regulatory" evidence="2">
    <location>
        <begin position="3"/>
        <end position="108"/>
    </location>
</feature>
<evidence type="ECO:0000256" key="1">
    <source>
        <dbReference type="PROSITE-ProRule" id="PRU00169"/>
    </source>
</evidence>
<dbReference type="InterPro" id="IPR011006">
    <property type="entry name" value="CheY-like_superfamily"/>
</dbReference>
<comment type="caution">
    <text evidence="3">The sequence shown here is derived from an EMBL/GenBank/DDBJ whole genome shotgun (WGS) entry which is preliminary data.</text>
</comment>
<dbReference type="Gene3D" id="3.40.50.2300">
    <property type="match status" value="1"/>
</dbReference>
<dbReference type="SUPFAM" id="SSF52172">
    <property type="entry name" value="CheY-like"/>
    <property type="match status" value="1"/>
</dbReference>
<name>A0A3E3EFF2_9FIRM</name>
<dbReference type="RefSeq" id="WP_009300676.1">
    <property type="nucleotide sequence ID" value="NZ_AP031443.1"/>
</dbReference>
<evidence type="ECO:0000313" key="3">
    <source>
        <dbReference type="EMBL" id="RGD86362.1"/>
    </source>
</evidence>
<dbReference type="InterPro" id="IPR007492">
    <property type="entry name" value="LytTR_DNA-bd_dom"/>
</dbReference>
<evidence type="ECO:0000313" key="4">
    <source>
        <dbReference type="Proteomes" id="UP000261032"/>
    </source>
</evidence>
<dbReference type="PROSITE" id="PS50110">
    <property type="entry name" value="RESPONSE_REGULATORY"/>
    <property type="match status" value="1"/>
</dbReference>
<dbReference type="GO" id="GO:0000156">
    <property type="term" value="F:phosphorelay response regulator activity"/>
    <property type="evidence" value="ECO:0007669"/>
    <property type="project" value="InterPro"/>
</dbReference>
<keyword evidence="1" id="KW-0597">Phosphoprotein</keyword>
<dbReference type="InterPro" id="IPR046947">
    <property type="entry name" value="LytR-like"/>
</dbReference>